<evidence type="ECO:0000256" key="1">
    <source>
        <dbReference type="ARBA" id="ARBA00000375"/>
    </source>
</evidence>
<comment type="similarity">
    <text evidence="3 7">Belongs to the glycosyl hydrolase 43 family.</text>
</comment>
<dbReference type="PIRSF" id="PIRSF026534">
    <property type="entry name" value="Endo_alpha-L-arabinosidase"/>
    <property type="match status" value="1"/>
</dbReference>
<organism evidence="9 10">
    <name type="scientific">Nothophoma quercina</name>
    <dbReference type="NCBI Taxonomy" id="749835"/>
    <lineage>
        <taxon>Eukaryota</taxon>
        <taxon>Fungi</taxon>
        <taxon>Dikarya</taxon>
        <taxon>Ascomycota</taxon>
        <taxon>Pezizomycotina</taxon>
        <taxon>Dothideomycetes</taxon>
        <taxon>Pleosporomycetidae</taxon>
        <taxon>Pleosporales</taxon>
        <taxon>Pleosporineae</taxon>
        <taxon>Didymellaceae</taxon>
        <taxon>Nothophoma</taxon>
    </lineage>
</organism>
<evidence type="ECO:0000256" key="5">
    <source>
        <dbReference type="ARBA" id="ARBA00022801"/>
    </source>
</evidence>
<comment type="pathway">
    <text evidence="2 7">Glycan metabolism; L-arabinan degradation.</text>
</comment>
<dbReference type="SUPFAM" id="SSF75005">
    <property type="entry name" value="Arabinanase/levansucrase/invertase"/>
    <property type="match status" value="1"/>
</dbReference>
<keyword evidence="10" id="KW-1185">Reference proteome</keyword>
<comment type="catalytic activity">
    <reaction evidence="1 7">
        <text>Endohydrolysis of (1-&gt;5)-alpha-arabinofuranosidic linkages in (1-&gt;5)-arabinans.</text>
        <dbReference type="EC" id="3.2.1.99"/>
    </reaction>
</comment>
<evidence type="ECO:0000256" key="6">
    <source>
        <dbReference type="ARBA" id="ARBA00023295"/>
    </source>
</evidence>
<dbReference type="EMBL" id="JAKIXB020000021">
    <property type="protein sequence ID" value="KAL1599145.1"/>
    <property type="molecule type" value="Genomic_DNA"/>
</dbReference>
<evidence type="ECO:0000313" key="10">
    <source>
        <dbReference type="Proteomes" id="UP001521222"/>
    </source>
</evidence>
<keyword evidence="6 7" id="KW-0326">Glycosidase</keyword>
<evidence type="ECO:0000256" key="8">
    <source>
        <dbReference type="SAM" id="SignalP"/>
    </source>
</evidence>
<comment type="caution">
    <text evidence="9">The sequence shown here is derived from an EMBL/GenBank/DDBJ whole genome shotgun (WGS) entry which is preliminary data.</text>
</comment>
<sequence length="344" mass="36988">MGISMLITLATFLPLFFHFGLTAPLPQGDTNYGPSSYPDPAPCYGNISWIHDPSIIYDDGTYWRFSTSGDIAVATAPSIKGPWTYKGSVLPGGTKILVAPDQDIWVCTLISTLTVQDANGVQAPSISKFDDTYYIHYSVSTIGSQASQIGLTTSTSLSGPWTDHGSLNLPLSPTYNLIDPFVFQDSPSDPLHFTFGSYWSGIQQFSLPSHDRLMALDGSLTRSEDIGTLITNSTAGAAVVEGGTMYKNDKFYFLFFSVGACCNTPPNLAAPGDEYRVAVCRSESVTGPYIDRDGRSCKDQNGGTTVLASHGDVYAPGGQGVMKLGDGKDGGREVMYYHYGECKC</sequence>
<dbReference type="InterPro" id="IPR006710">
    <property type="entry name" value="Glyco_hydro_43"/>
</dbReference>
<evidence type="ECO:0000256" key="2">
    <source>
        <dbReference type="ARBA" id="ARBA00004834"/>
    </source>
</evidence>
<feature type="chain" id="PRO_5045949248" description="Arabinan endo-1,5-alpha-L-arabinosidase" evidence="8">
    <location>
        <begin position="23"/>
        <end position="344"/>
    </location>
</feature>
<dbReference type="Gene3D" id="2.115.10.20">
    <property type="entry name" value="Glycosyl hydrolase domain, family 43"/>
    <property type="match status" value="1"/>
</dbReference>
<feature type="signal peptide" evidence="8">
    <location>
        <begin position="1"/>
        <end position="22"/>
    </location>
</feature>
<evidence type="ECO:0000256" key="4">
    <source>
        <dbReference type="ARBA" id="ARBA00012586"/>
    </source>
</evidence>
<name>A0ABR3R3X7_9PLEO</name>
<dbReference type="EC" id="3.2.1.99" evidence="4 7"/>
<evidence type="ECO:0000256" key="3">
    <source>
        <dbReference type="ARBA" id="ARBA00009865"/>
    </source>
</evidence>
<keyword evidence="5 7" id="KW-0378">Hydrolase</keyword>
<reference evidence="9 10" key="1">
    <citation type="submission" date="2024-02" db="EMBL/GenBank/DDBJ databases">
        <title>De novo assembly and annotation of 12 fungi associated with fruit tree decline syndrome in Ontario, Canada.</title>
        <authorList>
            <person name="Sulman M."/>
            <person name="Ellouze W."/>
            <person name="Ilyukhin E."/>
        </authorList>
    </citation>
    <scope>NUCLEOTIDE SEQUENCE [LARGE SCALE GENOMIC DNA]</scope>
    <source>
        <strain evidence="9 10">M97-236</strain>
    </source>
</reference>
<dbReference type="PANTHER" id="PTHR43301:SF3">
    <property type="entry name" value="ARABINAN ENDO-1,5-ALPHA-L-ARABINOSIDASE A-RELATED"/>
    <property type="match status" value="1"/>
</dbReference>
<accession>A0ABR3R3X7</accession>
<protein>
    <recommendedName>
        <fullName evidence="4 7">Arabinan endo-1,5-alpha-L-arabinosidase</fullName>
        <ecNumber evidence="4 7">3.2.1.99</ecNumber>
    </recommendedName>
</protein>
<keyword evidence="8" id="KW-0732">Signal</keyword>
<dbReference type="InterPro" id="IPR050727">
    <property type="entry name" value="GH43_arabinanases"/>
</dbReference>
<gene>
    <name evidence="9" type="ORF">SLS59_006597</name>
</gene>
<dbReference type="InterPro" id="IPR016840">
    <property type="entry name" value="Glyco_hydro_43_endo_a_Ara-ase"/>
</dbReference>
<evidence type="ECO:0000313" key="9">
    <source>
        <dbReference type="EMBL" id="KAL1599145.1"/>
    </source>
</evidence>
<dbReference type="PANTHER" id="PTHR43301">
    <property type="entry name" value="ARABINAN ENDO-1,5-ALPHA-L-ARABINOSIDASE"/>
    <property type="match status" value="1"/>
</dbReference>
<dbReference type="Proteomes" id="UP001521222">
    <property type="component" value="Unassembled WGS sequence"/>
</dbReference>
<dbReference type="Pfam" id="PF04616">
    <property type="entry name" value="Glyco_hydro_43"/>
    <property type="match status" value="1"/>
</dbReference>
<evidence type="ECO:0000256" key="7">
    <source>
        <dbReference type="PIRNR" id="PIRNR026534"/>
    </source>
</evidence>
<proteinExistence type="inferred from homology"/>
<dbReference type="InterPro" id="IPR023296">
    <property type="entry name" value="Glyco_hydro_beta-prop_sf"/>
</dbReference>